<dbReference type="InterPro" id="IPR007325">
    <property type="entry name" value="KFase/CYL"/>
</dbReference>
<evidence type="ECO:0000313" key="3">
    <source>
        <dbReference type="Proteomes" id="UP000198825"/>
    </source>
</evidence>
<dbReference type="Gene3D" id="3.50.30.50">
    <property type="entry name" value="Putative cyclase"/>
    <property type="match status" value="1"/>
</dbReference>
<dbReference type="SUPFAM" id="SSF102198">
    <property type="entry name" value="Putative cyclase"/>
    <property type="match status" value="1"/>
</dbReference>
<organism evidence="2 3">
    <name type="scientific">Microlunatus sagamiharensis</name>
    <dbReference type="NCBI Taxonomy" id="546874"/>
    <lineage>
        <taxon>Bacteria</taxon>
        <taxon>Bacillati</taxon>
        <taxon>Actinomycetota</taxon>
        <taxon>Actinomycetes</taxon>
        <taxon>Propionibacteriales</taxon>
        <taxon>Propionibacteriaceae</taxon>
        <taxon>Microlunatus</taxon>
    </lineage>
</organism>
<feature type="compositionally biased region" description="Low complexity" evidence="1">
    <location>
        <begin position="47"/>
        <end position="58"/>
    </location>
</feature>
<evidence type="ECO:0000313" key="2">
    <source>
        <dbReference type="EMBL" id="SDU96432.1"/>
    </source>
</evidence>
<name>A0A1H2MTN9_9ACTN</name>
<accession>A0A1H2MTN9</accession>
<dbReference type="EMBL" id="LT629799">
    <property type="protein sequence ID" value="SDU96432.1"/>
    <property type="molecule type" value="Genomic_DNA"/>
</dbReference>
<sequence length="345" mass="36326">MGPSGCETGGSETWWLPLFPRGPSVGYDGGAGTRRTGAALDPPPDGAPVTTTRPTARPAVSRRTVIAAGLTAAGSAALTPVRADAAPGQGSWAPRSIPPGYQQVDPRTADRVPLTLSLRDGVPLYPGDPAFTWEVADDTRTPAHDDGGYLLERITSLGTHTASHVSAPVHFIIGGKRLDQLDEDFTLMPLAVVDVRRRIATDGPDFLVGRDDLRDWERRHGRIPPRGCVLLLTGYASLFSEGTGPDSPYVTTPAPGFSGGAVDWLFDARSVLATGADTLGPDATADEALQATTRTLLHGGVTLENVGPGLARLRPHGDWIAVNGNRPAFSGFQTGFTGFTTARHR</sequence>
<dbReference type="Pfam" id="PF04199">
    <property type="entry name" value="Cyclase"/>
    <property type="match status" value="1"/>
</dbReference>
<dbReference type="InterPro" id="IPR037175">
    <property type="entry name" value="KFase_sf"/>
</dbReference>
<dbReference type="GO" id="GO:0004061">
    <property type="term" value="F:arylformamidase activity"/>
    <property type="evidence" value="ECO:0007669"/>
    <property type="project" value="InterPro"/>
</dbReference>
<proteinExistence type="predicted"/>
<keyword evidence="3" id="KW-1185">Reference proteome</keyword>
<evidence type="ECO:0000256" key="1">
    <source>
        <dbReference type="SAM" id="MobiDB-lite"/>
    </source>
</evidence>
<gene>
    <name evidence="2" type="ORF">SAMN04488544_2674</name>
</gene>
<dbReference type="AlphaFoldDB" id="A0A1H2MTN9"/>
<dbReference type="STRING" id="546874.SAMN04488544_2674"/>
<protein>
    <submittedName>
        <fullName evidence="2">Kynurenine formamidase</fullName>
    </submittedName>
</protein>
<dbReference type="Proteomes" id="UP000198825">
    <property type="component" value="Chromosome I"/>
</dbReference>
<feature type="region of interest" description="Disordered" evidence="1">
    <location>
        <begin position="27"/>
        <end position="58"/>
    </location>
</feature>
<reference evidence="3" key="1">
    <citation type="submission" date="2016-10" db="EMBL/GenBank/DDBJ databases">
        <authorList>
            <person name="Varghese N."/>
            <person name="Submissions S."/>
        </authorList>
    </citation>
    <scope>NUCLEOTIDE SEQUENCE [LARGE SCALE GENOMIC DNA]</scope>
    <source>
        <strain evidence="3">DSM 21743</strain>
    </source>
</reference>
<dbReference type="GO" id="GO:0019441">
    <property type="term" value="P:L-tryptophan catabolic process to kynurenine"/>
    <property type="evidence" value="ECO:0007669"/>
    <property type="project" value="InterPro"/>
</dbReference>